<dbReference type="PANTHER" id="PTHR33495:SF2">
    <property type="entry name" value="ANTI-SIGMA FACTOR ANTAGONIST TM_1081-RELATED"/>
    <property type="match status" value="1"/>
</dbReference>
<evidence type="ECO:0000313" key="4">
    <source>
        <dbReference type="EMBL" id="AFN75091.1"/>
    </source>
</evidence>
<organism evidence="4 5">
    <name type="scientific">Melioribacter roseus (strain DSM 23840 / JCM 17771 / VKM B-2668 / P3M-2)</name>
    <dbReference type="NCBI Taxonomy" id="1191523"/>
    <lineage>
        <taxon>Bacteria</taxon>
        <taxon>Pseudomonadati</taxon>
        <taxon>Ignavibacteriota</taxon>
        <taxon>Ignavibacteria</taxon>
        <taxon>Ignavibacteriales</taxon>
        <taxon>Melioribacteraceae</taxon>
        <taxon>Melioribacter</taxon>
    </lineage>
</organism>
<evidence type="ECO:0000259" key="3">
    <source>
        <dbReference type="PROSITE" id="PS50801"/>
    </source>
</evidence>
<dbReference type="STRING" id="1191523.MROS_1858"/>
<dbReference type="CDD" id="cd07043">
    <property type="entry name" value="STAS_anti-anti-sigma_factors"/>
    <property type="match status" value="1"/>
</dbReference>
<evidence type="ECO:0000256" key="2">
    <source>
        <dbReference type="RuleBase" id="RU003749"/>
    </source>
</evidence>
<evidence type="ECO:0000313" key="5">
    <source>
        <dbReference type="Proteomes" id="UP000009011"/>
    </source>
</evidence>
<gene>
    <name evidence="4" type="ordered locus">MROS_1858</name>
</gene>
<dbReference type="SUPFAM" id="SSF52091">
    <property type="entry name" value="SpoIIaa-like"/>
    <property type="match status" value="1"/>
</dbReference>
<dbReference type="InterPro" id="IPR002645">
    <property type="entry name" value="STAS_dom"/>
</dbReference>
<dbReference type="PROSITE" id="PS50801">
    <property type="entry name" value="STAS"/>
    <property type="match status" value="1"/>
</dbReference>
<dbReference type="Pfam" id="PF01740">
    <property type="entry name" value="STAS"/>
    <property type="match status" value="1"/>
</dbReference>
<feature type="domain" description="STAS" evidence="3">
    <location>
        <begin position="4"/>
        <end position="113"/>
    </location>
</feature>
<protein>
    <recommendedName>
        <fullName evidence="2">Anti-sigma factor antagonist</fullName>
    </recommendedName>
</protein>
<dbReference type="KEGG" id="mro:MROS_1858"/>
<dbReference type="eggNOG" id="COG1366">
    <property type="taxonomic scope" value="Bacteria"/>
</dbReference>
<dbReference type="HOGENOM" id="CLU_115403_9_3_10"/>
<dbReference type="InterPro" id="IPR003658">
    <property type="entry name" value="Anti-sigma_ant"/>
</dbReference>
<sequence>MADFNVGLRDAGSVSIVELKGYLDAHTAPELENIFNKLIRENKFKIVVNFNQLNYISSAGLGVFMAYVETMRENNGDIKFANLKENVYNIFDLLGFPLLYEFYKDENEAIQKFNEPGKS</sequence>
<dbReference type="InterPro" id="IPR036513">
    <property type="entry name" value="STAS_dom_sf"/>
</dbReference>
<dbReference type="GO" id="GO:0043856">
    <property type="term" value="F:anti-sigma factor antagonist activity"/>
    <property type="evidence" value="ECO:0007669"/>
    <property type="project" value="InterPro"/>
</dbReference>
<dbReference type="RefSeq" id="WP_014856523.1">
    <property type="nucleotide sequence ID" value="NC_018178.1"/>
</dbReference>
<dbReference type="AlphaFoldDB" id="I7A5C7"/>
<dbReference type="Proteomes" id="UP000009011">
    <property type="component" value="Chromosome"/>
</dbReference>
<dbReference type="PANTHER" id="PTHR33495">
    <property type="entry name" value="ANTI-SIGMA FACTOR ANTAGONIST TM_1081-RELATED-RELATED"/>
    <property type="match status" value="1"/>
</dbReference>
<accession>I7A5C7</accession>
<dbReference type="NCBIfam" id="TIGR00377">
    <property type="entry name" value="ant_ant_sig"/>
    <property type="match status" value="1"/>
</dbReference>
<proteinExistence type="inferred from homology"/>
<evidence type="ECO:0000256" key="1">
    <source>
        <dbReference type="ARBA" id="ARBA00009013"/>
    </source>
</evidence>
<name>I7A5C7_MELRP</name>
<keyword evidence="5" id="KW-1185">Reference proteome</keyword>
<comment type="similarity">
    <text evidence="1 2">Belongs to the anti-sigma-factor antagonist family.</text>
</comment>
<dbReference type="Gene3D" id="3.30.750.24">
    <property type="entry name" value="STAS domain"/>
    <property type="match status" value="1"/>
</dbReference>
<reference evidence="4 5" key="1">
    <citation type="journal article" date="2013" name="PLoS ONE">
        <title>Genomic analysis of Melioribacter roseus, facultatively anaerobic organotrophic bacterium representing a novel deep lineage within Bacteriodetes/Chlorobi group.</title>
        <authorList>
            <person name="Kadnikov V.V."/>
            <person name="Mardanov A.V."/>
            <person name="Podosokorskaya O.A."/>
            <person name="Gavrilov S.N."/>
            <person name="Kublanov I.V."/>
            <person name="Beletsky A.V."/>
            <person name="Bonch-Osmolovskaya E.A."/>
            <person name="Ravin N.V."/>
        </authorList>
    </citation>
    <scope>NUCLEOTIDE SEQUENCE [LARGE SCALE GENOMIC DNA]</scope>
    <source>
        <strain evidence="5">JCM 17771 / P3M-2</strain>
    </source>
</reference>
<dbReference type="EMBL" id="CP003557">
    <property type="protein sequence ID" value="AFN75091.1"/>
    <property type="molecule type" value="Genomic_DNA"/>
</dbReference>
<dbReference type="OrthoDB" id="9795051at2"/>